<comment type="caution">
    <text evidence="2">The sequence shown here is derived from an EMBL/GenBank/DDBJ whole genome shotgun (WGS) entry which is preliminary data.</text>
</comment>
<dbReference type="Gene3D" id="3.30.70.1290">
    <property type="entry name" value="Transposase IS200-like"/>
    <property type="match status" value="1"/>
</dbReference>
<dbReference type="GO" id="GO:0003677">
    <property type="term" value="F:DNA binding"/>
    <property type="evidence" value="ECO:0007669"/>
    <property type="project" value="InterPro"/>
</dbReference>
<dbReference type="PANTHER" id="PTHR33360">
    <property type="entry name" value="TRANSPOSASE FOR INSERTION SEQUENCE ELEMENT IS200"/>
    <property type="match status" value="1"/>
</dbReference>
<dbReference type="SUPFAM" id="SSF143422">
    <property type="entry name" value="Transposase IS200-like"/>
    <property type="match status" value="1"/>
</dbReference>
<dbReference type="GO" id="GO:0006313">
    <property type="term" value="P:DNA transposition"/>
    <property type="evidence" value="ECO:0007669"/>
    <property type="project" value="InterPro"/>
</dbReference>
<dbReference type="InterPro" id="IPR002686">
    <property type="entry name" value="Transposase_17"/>
</dbReference>
<dbReference type="PANTHER" id="PTHR33360:SF2">
    <property type="entry name" value="TRANSPOSASE FOR INSERTION SEQUENCE ELEMENT IS200"/>
    <property type="match status" value="1"/>
</dbReference>
<proteinExistence type="predicted"/>
<gene>
    <name evidence="2" type="ORF">LCGC14_2302720</name>
</gene>
<accession>A0A0F9F0B9</accession>
<name>A0A0F9F0B9_9ZZZZ</name>
<dbReference type="Pfam" id="PF01797">
    <property type="entry name" value="Y1_Tnp"/>
    <property type="match status" value="1"/>
</dbReference>
<protein>
    <recommendedName>
        <fullName evidence="1">Transposase IS200-like domain-containing protein</fullName>
    </recommendedName>
</protein>
<dbReference type="NCBIfam" id="NF033573">
    <property type="entry name" value="transpos_IS200"/>
    <property type="match status" value="1"/>
</dbReference>
<feature type="domain" description="Transposase IS200-like" evidence="1">
    <location>
        <begin position="28"/>
        <end position="148"/>
    </location>
</feature>
<dbReference type="AlphaFoldDB" id="A0A0F9F0B9"/>
<dbReference type="EMBL" id="LAZR01032498">
    <property type="protein sequence ID" value="KKL50715.1"/>
    <property type="molecule type" value="Genomic_DNA"/>
</dbReference>
<dbReference type="GO" id="GO:0004803">
    <property type="term" value="F:transposase activity"/>
    <property type="evidence" value="ECO:0007669"/>
    <property type="project" value="InterPro"/>
</dbReference>
<organism evidence="2">
    <name type="scientific">marine sediment metagenome</name>
    <dbReference type="NCBI Taxonomy" id="412755"/>
    <lineage>
        <taxon>unclassified sequences</taxon>
        <taxon>metagenomes</taxon>
        <taxon>ecological metagenomes</taxon>
    </lineage>
</organism>
<dbReference type="InterPro" id="IPR036515">
    <property type="entry name" value="Transposase_17_sf"/>
</dbReference>
<sequence length="158" mass="18909">MPCSAKLDKNIGVPYIDCMGIKRTRHAVYDVKYHFVWIPKYRKELLIDDMKTRLKQIFGEIAQQYEMEIDTMDVMPDHIHLFLAASPRYSPSKIVNIFKGISSRKMFIEFPYLKRYLWGGELWNDGYFIRTTGDKVTSEIIRRYIKYQKHQAEQLELF</sequence>
<reference evidence="2" key="1">
    <citation type="journal article" date="2015" name="Nature">
        <title>Complex archaea that bridge the gap between prokaryotes and eukaryotes.</title>
        <authorList>
            <person name="Spang A."/>
            <person name="Saw J.H."/>
            <person name="Jorgensen S.L."/>
            <person name="Zaremba-Niedzwiedzka K."/>
            <person name="Martijn J."/>
            <person name="Lind A.E."/>
            <person name="van Eijk R."/>
            <person name="Schleper C."/>
            <person name="Guy L."/>
            <person name="Ettema T.J."/>
        </authorList>
    </citation>
    <scope>NUCLEOTIDE SEQUENCE</scope>
</reference>
<evidence type="ECO:0000313" key="2">
    <source>
        <dbReference type="EMBL" id="KKL50715.1"/>
    </source>
</evidence>
<evidence type="ECO:0000259" key="1">
    <source>
        <dbReference type="SMART" id="SM01321"/>
    </source>
</evidence>
<dbReference type="SMART" id="SM01321">
    <property type="entry name" value="Y1_Tnp"/>
    <property type="match status" value="1"/>
</dbReference>